<organism evidence="2 3">
    <name type="scientific">Caulifigura coniformis</name>
    <dbReference type="NCBI Taxonomy" id="2527983"/>
    <lineage>
        <taxon>Bacteria</taxon>
        <taxon>Pseudomonadati</taxon>
        <taxon>Planctomycetota</taxon>
        <taxon>Planctomycetia</taxon>
        <taxon>Planctomycetales</taxon>
        <taxon>Planctomycetaceae</taxon>
        <taxon>Caulifigura</taxon>
    </lineage>
</organism>
<dbReference type="Pfam" id="PF03713">
    <property type="entry name" value="DUF305"/>
    <property type="match status" value="1"/>
</dbReference>
<dbReference type="PANTHER" id="PTHR36933:SF1">
    <property type="entry name" value="SLL0788 PROTEIN"/>
    <property type="match status" value="1"/>
</dbReference>
<dbReference type="InterPro" id="IPR005183">
    <property type="entry name" value="DUF305_CopM-like"/>
</dbReference>
<evidence type="ECO:0000259" key="1">
    <source>
        <dbReference type="Pfam" id="PF03713"/>
    </source>
</evidence>
<reference evidence="2 3" key="1">
    <citation type="submission" date="2019-02" db="EMBL/GenBank/DDBJ databases">
        <title>Deep-cultivation of Planctomycetes and their phenomic and genomic characterization uncovers novel biology.</title>
        <authorList>
            <person name="Wiegand S."/>
            <person name="Jogler M."/>
            <person name="Boedeker C."/>
            <person name="Pinto D."/>
            <person name="Vollmers J."/>
            <person name="Rivas-Marin E."/>
            <person name="Kohn T."/>
            <person name="Peeters S.H."/>
            <person name="Heuer A."/>
            <person name="Rast P."/>
            <person name="Oberbeckmann S."/>
            <person name="Bunk B."/>
            <person name="Jeske O."/>
            <person name="Meyerdierks A."/>
            <person name="Storesund J.E."/>
            <person name="Kallscheuer N."/>
            <person name="Luecker S."/>
            <person name="Lage O.M."/>
            <person name="Pohl T."/>
            <person name="Merkel B.J."/>
            <person name="Hornburger P."/>
            <person name="Mueller R.-W."/>
            <person name="Bruemmer F."/>
            <person name="Labrenz M."/>
            <person name="Spormann A.M."/>
            <person name="Op den Camp H."/>
            <person name="Overmann J."/>
            <person name="Amann R."/>
            <person name="Jetten M.S.M."/>
            <person name="Mascher T."/>
            <person name="Medema M.H."/>
            <person name="Devos D.P."/>
            <person name="Kaster A.-K."/>
            <person name="Ovreas L."/>
            <person name="Rohde M."/>
            <person name="Galperin M.Y."/>
            <person name="Jogler C."/>
        </authorList>
    </citation>
    <scope>NUCLEOTIDE SEQUENCE [LARGE SCALE GENOMIC DNA]</scope>
    <source>
        <strain evidence="2 3">Pan44</strain>
    </source>
</reference>
<proteinExistence type="predicted"/>
<dbReference type="InParanoid" id="A0A517S9I5"/>
<protein>
    <recommendedName>
        <fullName evidence="1">DUF305 domain-containing protein</fullName>
    </recommendedName>
</protein>
<evidence type="ECO:0000313" key="3">
    <source>
        <dbReference type="Proteomes" id="UP000315700"/>
    </source>
</evidence>
<dbReference type="PANTHER" id="PTHR36933">
    <property type="entry name" value="SLL0788 PROTEIN"/>
    <property type="match status" value="1"/>
</dbReference>
<dbReference type="InterPro" id="IPR012347">
    <property type="entry name" value="Ferritin-like"/>
</dbReference>
<keyword evidence="3" id="KW-1185">Reference proteome</keyword>
<feature type="domain" description="DUF305" evidence="1">
    <location>
        <begin position="6"/>
        <end position="75"/>
    </location>
</feature>
<evidence type="ECO:0000313" key="2">
    <source>
        <dbReference type="EMBL" id="QDT52766.1"/>
    </source>
</evidence>
<dbReference type="Gene3D" id="1.20.1260.10">
    <property type="match status" value="1"/>
</dbReference>
<dbReference type="Proteomes" id="UP000315700">
    <property type="component" value="Chromosome"/>
</dbReference>
<accession>A0A517S9I5</accession>
<gene>
    <name evidence="2" type="ORF">Pan44_07780</name>
</gene>
<dbReference type="AlphaFoldDB" id="A0A517S9I5"/>
<dbReference type="KEGG" id="ccos:Pan44_07780"/>
<name>A0A517S9I5_9PLAN</name>
<dbReference type="EMBL" id="CP036271">
    <property type="protein sequence ID" value="QDT52766.1"/>
    <property type="molecule type" value="Genomic_DNA"/>
</dbReference>
<sequence length="85" mass="10081">MVKSMSEMNDMMAKHLGKKDPEFEKRFIDLMIPHHEGAVVMAQQALKEANRPELKKMAEEIIAAQEKEIEQLKKWRRDWYGQKQP</sequence>